<organism evidence="2">
    <name type="scientific">Golenkinia longispicula</name>
    <dbReference type="NCBI Taxonomy" id="204992"/>
    <lineage>
        <taxon>Eukaryota</taxon>
        <taxon>Viridiplantae</taxon>
        <taxon>Chlorophyta</taxon>
        <taxon>core chlorophytes</taxon>
        <taxon>Chlorophyceae</taxon>
        <taxon>CS clade</taxon>
        <taxon>Chlamydomonadales</taxon>
        <taxon>Golenkiniaceae</taxon>
        <taxon>Golenkinia</taxon>
    </lineage>
</organism>
<dbReference type="AlphaFoldDB" id="A0A0S2ICQ7"/>
<evidence type="ECO:0000313" key="2">
    <source>
        <dbReference type="EMBL" id="ALO21433.1"/>
    </source>
</evidence>
<proteinExistence type="predicted"/>
<feature type="region of interest" description="Disordered" evidence="1">
    <location>
        <begin position="70"/>
        <end position="91"/>
    </location>
</feature>
<gene>
    <name evidence="2" type="primary">orf276</name>
</gene>
<keyword evidence="2" id="KW-0540">Nuclease</keyword>
<keyword evidence="2" id="KW-0255">Endonuclease</keyword>
<keyword evidence="2" id="KW-0378">Hydrolase</keyword>
<sequence length="276" mass="32327">MFSQHHIRPRFEGGDDSEENRVLLHRYEHALIHLLRWLCTDSRRDLGGFSSAMRTEENVLAAARVRAINPPRTAGINPPPPAPSARKKQAVTGRVIQYRRNLRERGLDPTTGHQRRTRVRADPFTWFVTTLPILFEFRTGLQYTHPGRTSDNLFDVSSAEIGRNLDNVRRYLPENERRPVYNLYKILSGIDQTCSGWRILHVLIKNQQYSIAQLREIYLIVFPVWENSPIPRPDRRILLEQIRVLLVEENLENQIIIATLIIDFLFERERLFSDEN</sequence>
<keyword evidence="2" id="KW-0934">Plastid</keyword>
<dbReference type="GO" id="GO:0004519">
    <property type="term" value="F:endonuclease activity"/>
    <property type="evidence" value="ECO:0007669"/>
    <property type="project" value="UniProtKB-KW"/>
</dbReference>
<name>A0A0S2ICQ7_9CHLO</name>
<geneLocation type="chloroplast" evidence="2"/>
<protein>
    <submittedName>
        <fullName evidence="2">Putative HNH homing endonuclease</fullName>
    </submittedName>
</protein>
<evidence type="ECO:0000256" key="1">
    <source>
        <dbReference type="SAM" id="MobiDB-lite"/>
    </source>
</evidence>
<dbReference type="EMBL" id="KT625137">
    <property type="protein sequence ID" value="ALO21433.1"/>
    <property type="molecule type" value="Genomic_DNA"/>
</dbReference>
<accession>A0A0S2ICQ7</accession>
<reference evidence="2" key="1">
    <citation type="journal article" date="2015" name="BMC Evol. Biol.">
        <title>Chloroplast phylogenomic analysis of chlorophyte green algae identifies a novel lineage sister to the Sphaeropleales (Chlorophyceae).</title>
        <authorList>
            <person name="Lemieux C."/>
            <person name="Vincent A.T."/>
            <person name="Labarre A."/>
            <person name="Otis C."/>
            <person name="Turmel M."/>
        </authorList>
    </citation>
    <scope>NUCLEOTIDE SEQUENCE</scope>
</reference>
<keyword evidence="2" id="KW-0150">Chloroplast</keyword>